<evidence type="ECO:0000256" key="1">
    <source>
        <dbReference type="SAM" id="MobiDB-lite"/>
    </source>
</evidence>
<evidence type="ECO:0000313" key="3">
    <source>
        <dbReference type="Proteomes" id="UP000054196"/>
    </source>
</evidence>
<reference evidence="3" key="1">
    <citation type="journal article" date="2012" name="Science">
        <title>The Paleozoic origin of enzymatic lignin decomposition reconstructed from 31 fungal genomes.</title>
        <authorList>
            <person name="Floudas D."/>
            <person name="Binder M."/>
            <person name="Riley R."/>
            <person name="Barry K."/>
            <person name="Blanchette R.A."/>
            <person name="Henrissat B."/>
            <person name="Martinez A.T."/>
            <person name="Otillar R."/>
            <person name="Spatafora J.W."/>
            <person name="Yadav J.S."/>
            <person name="Aerts A."/>
            <person name="Benoit I."/>
            <person name="Boyd A."/>
            <person name="Carlson A."/>
            <person name="Copeland A."/>
            <person name="Coutinho P.M."/>
            <person name="de Vries R.P."/>
            <person name="Ferreira P."/>
            <person name="Findley K."/>
            <person name="Foster B."/>
            <person name="Gaskell J."/>
            <person name="Glotzer D."/>
            <person name="Gorecki P."/>
            <person name="Heitman J."/>
            <person name="Hesse C."/>
            <person name="Hori C."/>
            <person name="Igarashi K."/>
            <person name="Jurgens J.A."/>
            <person name="Kallen N."/>
            <person name="Kersten P."/>
            <person name="Kohler A."/>
            <person name="Kuees U."/>
            <person name="Kumar T.K.A."/>
            <person name="Kuo A."/>
            <person name="LaButti K."/>
            <person name="Larrondo L.F."/>
            <person name="Lindquist E."/>
            <person name="Ling A."/>
            <person name="Lombard V."/>
            <person name="Lucas S."/>
            <person name="Lundell T."/>
            <person name="Martin R."/>
            <person name="McLaughlin D.J."/>
            <person name="Morgenstern I."/>
            <person name="Morin E."/>
            <person name="Murat C."/>
            <person name="Nagy L.G."/>
            <person name="Nolan M."/>
            <person name="Ohm R.A."/>
            <person name="Patyshakuliyeva A."/>
            <person name="Rokas A."/>
            <person name="Ruiz-Duenas F.J."/>
            <person name="Sabat G."/>
            <person name="Salamov A."/>
            <person name="Samejima M."/>
            <person name="Schmutz J."/>
            <person name="Slot J.C."/>
            <person name="St John F."/>
            <person name="Stenlid J."/>
            <person name="Sun H."/>
            <person name="Sun S."/>
            <person name="Syed K."/>
            <person name="Tsang A."/>
            <person name="Wiebenga A."/>
            <person name="Young D."/>
            <person name="Pisabarro A."/>
            <person name="Eastwood D.C."/>
            <person name="Martin F."/>
            <person name="Cullen D."/>
            <person name="Grigoriev I.V."/>
            <person name="Hibbett D.S."/>
        </authorList>
    </citation>
    <scope>NUCLEOTIDE SEQUENCE [LARGE SCALE GENOMIC DNA]</scope>
    <source>
        <strain evidence="3">HHB-11173 SS5</strain>
    </source>
</reference>
<gene>
    <name evidence="2" type="ORF">PUNSTDRAFT_139251</name>
</gene>
<evidence type="ECO:0000313" key="2">
    <source>
        <dbReference type="EMBL" id="EIN03718.1"/>
    </source>
</evidence>
<feature type="region of interest" description="Disordered" evidence="1">
    <location>
        <begin position="219"/>
        <end position="239"/>
    </location>
</feature>
<dbReference type="RefSeq" id="XP_007389003.1">
    <property type="nucleotide sequence ID" value="XM_007388941.1"/>
</dbReference>
<dbReference type="GeneID" id="18880263"/>
<dbReference type="EMBL" id="JH687559">
    <property type="protein sequence ID" value="EIN03718.1"/>
    <property type="molecule type" value="Genomic_DNA"/>
</dbReference>
<dbReference type="Proteomes" id="UP000054196">
    <property type="component" value="Unassembled WGS sequence"/>
</dbReference>
<proteinExistence type="predicted"/>
<keyword evidence="3" id="KW-1185">Reference proteome</keyword>
<accession>R7S0I0</accession>
<protein>
    <submittedName>
        <fullName evidence="2">Uncharacterized protein</fullName>
    </submittedName>
</protein>
<name>R7S0I0_PUNST</name>
<sequence>MLRILFHCSTRQRYEARAKDMTEYLNLVSRYPLLQLSYLDKGHGRLFWSAVNDIVHTTLSDADDPNSQSDMRLWRSAMGSFSDGLISALSLWIQLVADGRAAAAGIEIEWSTLIRFLAIHRKHAPEPMKQIAKHILEASQRGLLGDEVNPERHFLYRSVLWKEDWKSVQDVYDYFGCRPLTPDGGEGLVLAEPTHRFRKWIDRGLGGIGRDIERDFQHERDDSGTNLPCTSICPGRNPQ</sequence>
<organism evidence="2 3">
    <name type="scientific">Punctularia strigosozonata (strain HHB-11173)</name>
    <name type="common">White-rot fungus</name>
    <dbReference type="NCBI Taxonomy" id="741275"/>
    <lineage>
        <taxon>Eukaryota</taxon>
        <taxon>Fungi</taxon>
        <taxon>Dikarya</taxon>
        <taxon>Basidiomycota</taxon>
        <taxon>Agaricomycotina</taxon>
        <taxon>Agaricomycetes</taxon>
        <taxon>Corticiales</taxon>
        <taxon>Punctulariaceae</taxon>
        <taxon>Punctularia</taxon>
    </lineage>
</organism>
<dbReference type="HOGENOM" id="CLU_1161644_0_0_1"/>
<dbReference type="KEGG" id="psq:PUNSTDRAFT_139251"/>
<dbReference type="AlphaFoldDB" id="R7S0I0"/>